<dbReference type="EMBL" id="MG720308">
    <property type="protein sequence ID" value="AUR80927.1"/>
    <property type="molecule type" value="Genomic_DNA"/>
</dbReference>
<reference evidence="2" key="1">
    <citation type="submission" date="2017-12" db="EMBL/GenBank/DDBJ databases">
        <title>Phage resistance in Vibrio sp. unravels a complex metabolic adaptation strategy.</title>
        <authorList>
            <person name="Skliros D."/>
            <person name="Kalatzis P.G."/>
            <person name="Katharios P."/>
            <person name="Flemetakis E."/>
        </authorList>
    </citation>
    <scope>NUCLEOTIDE SEQUENCE [LARGE SCALE GENOMIC DNA]</scope>
</reference>
<organism evidence="1 2">
    <name type="scientific">Vibrio phage Aphrodite1</name>
    <dbReference type="NCBI Taxonomy" id="2070057"/>
    <lineage>
        <taxon>Viruses</taxon>
        <taxon>Duplodnaviria</taxon>
        <taxon>Heunggongvirae</taxon>
        <taxon>Uroviricota</taxon>
        <taxon>Caudoviricetes</taxon>
        <taxon>Chimalliviridae</taxon>
        <taxon>Gorgonvirinae</taxon>
        <taxon>Aphroditevirus</taxon>
        <taxon>Aphroditevirus aphrodite1</taxon>
    </lineage>
</organism>
<evidence type="ECO:0000313" key="2">
    <source>
        <dbReference type="Proteomes" id="UP000240536"/>
    </source>
</evidence>
<evidence type="ECO:0008006" key="3">
    <source>
        <dbReference type="Google" id="ProtNLM"/>
    </source>
</evidence>
<protein>
    <recommendedName>
        <fullName evidence="3">Virion structural protein</fullName>
    </recommendedName>
</protein>
<gene>
    <name evidence="1" type="ORF">Aphrodite1_0059</name>
</gene>
<sequence length="703" mass="81583">MENIEFNAHVESVLSLMRTLVIKCEAIGVTDNRLLAEAGYPVSQDKRKWRYYLNMTGEYHETDEPMYVASIDNGEQILFSKVNLDIHLATRRAYQPGSYWYKRLTEEHPGQIDLINGIIDPINMEDAIAAEDYKILRYNKDLIETNEDQLIPGLQQWINAYTQRHFKTDYMYTENLQLPIDLATMYGLMIPLVLILRLEAFGTRNVSDYHVWNRLNSYGDFRTYRAGLGQTQKMWLYRNIEYLRNNLGKNFTLEQLISNLLTPESIPIFHYRSIINTEQMETDQGQPEGLFVKERLNFKELEYDTGERFTNSQLLSFEEPMARDNALLKAYHEVLVEPESKETTFNDLSTKVLDSTMEDYTNRHDDTLMKTLFHEWIYTSKHKLYESIVDFIDPLNGNHVRLNTHDALIYWQLLLRSYLGTPVEVIEPFWFQWVMTKDLRDFDTFRAAGPSPALHDSVVIDIRKQWVPKLKVISPDAFFDQCFTIHQAKWKAKKIYSQHDELYQHAYTKECVRRLYDHGVYYLHDPAVHPSAQSWLDDKELHLGDYSKSELIELCWEIFTKATGWDVKGVVSLRQIQSNLVSLMTDLSSYTIQILKDIDDGNTTAENTDNVHLGLTGDNQMSNVGDYLANPLVPVDIHAVPLAAMNEYLITIDDRNHDVKLSGSTLHNGNLNVDVGVTEIPRDQVANLRVPVSVGVREATWAY</sequence>
<evidence type="ECO:0000313" key="1">
    <source>
        <dbReference type="EMBL" id="AUR80927.1"/>
    </source>
</evidence>
<accession>A0A2I7QHQ6</accession>
<dbReference type="OrthoDB" id="1428at10239"/>
<proteinExistence type="predicted"/>
<name>A0A2I7QHQ6_9CAUD</name>
<keyword evidence="2" id="KW-1185">Reference proteome</keyword>
<dbReference type="Proteomes" id="UP000240536">
    <property type="component" value="Segment"/>
</dbReference>